<gene>
    <name evidence="2" type="ORF">PVK06_026683</name>
</gene>
<dbReference type="Pfam" id="PF00078">
    <property type="entry name" value="RVT_1"/>
    <property type="match status" value="1"/>
</dbReference>
<dbReference type="InterPro" id="IPR000477">
    <property type="entry name" value="RT_dom"/>
</dbReference>
<sequence length="98" mass="11261">MKVIANRFKKVFPKIISQEHAGFIAGRTISNNIIIAQEVVHSMRGKSRKWMIVKIDLEKAYDRIRWDFIDKSIQAAGIPDFLRKVIMSAISTSTMQIL</sequence>
<dbReference type="PANTHER" id="PTHR31635">
    <property type="entry name" value="REVERSE TRANSCRIPTASE DOMAIN-CONTAINING PROTEIN-RELATED"/>
    <property type="match status" value="1"/>
</dbReference>
<evidence type="ECO:0000313" key="2">
    <source>
        <dbReference type="EMBL" id="KAK5811354.1"/>
    </source>
</evidence>
<name>A0ABR0NYE6_GOSAR</name>
<comment type="caution">
    <text evidence="2">The sequence shown here is derived from an EMBL/GenBank/DDBJ whole genome shotgun (WGS) entry which is preliminary data.</text>
</comment>
<reference evidence="2 3" key="1">
    <citation type="submission" date="2023-03" db="EMBL/GenBank/DDBJ databases">
        <title>WGS of Gossypium arboreum.</title>
        <authorList>
            <person name="Yu D."/>
        </authorList>
    </citation>
    <scope>NUCLEOTIDE SEQUENCE [LARGE SCALE GENOMIC DNA]</scope>
    <source>
        <tissue evidence="2">Leaf</tissue>
    </source>
</reference>
<proteinExistence type="predicted"/>
<evidence type="ECO:0000259" key="1">
    <source>
        <dbReference type="Pfam" id="PF00078"/>
    </source>
</evidence>
<protein>
    <recommendedName>
        <fullName evidence="1">Reverse transcriptase domain-containing protein</fullName>
    </recommendedName>
</protein>
<dbReference type="PANTHER" id="PTHR31635:SF196">
    <property type="entry name" value="REVERSE TRANSCRIPTASE DOMAIN-CONTAINING PROTEIN-RELATED"/>
    <property type="match status" value="1"/>
</dbReference>
<accession>A0ABR0NYE6</accession>
<keyword evidence="3" id="KW-1185">Reference proteome</keyword>
<organism evidence="2 3">
    <name type="scientific">Gossypium arboreum</name>
    <name type="common">Tree cotton</name>
    <name type="synonym">Gossypium nanking</name>
    <dbReference type="NCBI Taxonomy" id="29729"/>
    <lineage>
        <taxon>Eukaryota</taxon>
        <taxon>Viridiplantae</taxon>
        <taxon>Streptophyta</taxon>
        <taxon>Embryophyta</taxon>
        <taxon>Tracheophyta</taxon>
        <taxon>Spermatophyta</taxon>
        <taxon>Magnoliopsida</taxon>
        <taxon>eudicotyledons</taxon>
        <taxon>Gunneridae</taxon>
        <taxon>Pentapetalae</taxon>
        <taxon>rosids</taxon>
        <taxon>malvids</taxon>
        <taxon>Malvales</taxon>
        <taxon>Malvaceae</taxon>
        <taxon>Malvoideae</taxon>
        <taxon>Gossypium</taxon>
    </lineage>
</organism>
<feature type="domain" description="Reverse transcriptase" evidence="1">
    <location>
        <begin position="2"/>
        <end position="82"/>
    </location>
</feature>
<evidence type="ECO:0000313" key="3">
    <source>
        <dbReference type="Proteomes" id="UP001358586"/>
    </source>
</evidence>
<dbReference type="Proteomes" id="UP001358586">
    <property type="component" value="Chromosome 8"/>
</dbReference>
<dbReference type="EMBL" id="JARKNE010000008">
    <property type="protein sequence ID" value="KAK5811354.1"/>
    <property type="molecule type" value="Genomic_DNA"/>
</dbReference>